<dbReference type="RefSeq" id="WP_310912860.1">
    <property type="nucleotide sequence ID" value="NZ_JAVLVT010000005.1"/>
</dbReference>
<protein>
    <submittedName>
        <fullName evidence="10">Phosphonate ABC transporter, permease protein PhnE</fullName>
    </submittedName>
</protein>
<keyword evidence="5 7" id="KW-1133">Transmembrane helix</keyword>
<feature type="transmembrane region" description="Helical" evidence="7">
    <location>
        <begin position="516"/>
        <end position="535"/>
    </location>
</feature>
<keyword evidence="4 7" id="KW-0812">Transmembrane</keyword>
<feature type="region of interest" description="Disordered" evidence="8">
    <location>
        <begin position="306"/>
        <end position="333"/>
    </location>
</feature>
<keyword evidence="6 7" id="KW-0472">Membrane</keyword>
<dbReference type="PROSITE" id="PS50928">
    <property type="entry name" value="ABC_TM1"/>
    <property type="match status" value="2"/>
</dbReference>
<feature type="transmembrane region" description="Helical" evidence="7">
    <location>
        <begin position="230"/>
        <end position="250"/>
    </location>
</feature>
<feature type="transmembrane region" description="Helical" evidence="7">
    <location>
        <begin position="412"/>
        <end position="436"/>
    </location>
</feature>
<feature type="transmembrane region" description="Helical" evidence="7">
    <location>
        <begin position="145"/>
        <end position="172"/>
    </location>
</feature>
<feature type="transmembrane region" description="Helical" evidence="7">
    <location>
        <begin position="40"/>
        <end position="59"/>
    </location>
</feature>
<keyword evidence="2 7" id="KW-0813">Transport</keyword>
<dbReference type="EMBL" id="JAVLVT010000005">
    <property type="protein sequence ID" value="MDS1271335.1"/>
    <property type="molecule type" value="Genomic_DNA"/>
</dbReference>
<dbReference type="InterPro" id="IPR035906">
    <property type="entry name" value="MetI-like_sf"/>
</dbReference>
<comment type="subcellular location">
    <subcellularLocation>
        <location evidence="1 7">Cell membrane</location>
        <topology evidence="1 7">Multi-pass membrane protein</topology>
    </subcellularLocation>
</comment>
<feature type="transmembrane region" description="Helical" evidence="7">
    <location>
        <begin position="262"/>
        <end position="280"/>
    </location>
</feature>
<evidence type="ECO:0000256" key="8">
    <source>
        <dbReference type="SAM" id="MobiDB-lite"/>
    </source>
</evidence>
<evidence type="ECO:0000256" key="1">
    <source>
        <dbReference type="ARBA" id="ARBA00004651"/>
    </source>
</evidence>
<reference evidence="11" key="1">
    <citation type="submission" date="2023-07" db="EMBL/GenBank/DDBJ databases">
        <title>Novel species in the genus Lipingzhangella isolated from Sambhar Salt Lake.</title>
        <authorList>
            <person name="Jiya N."/>
            <person name="Kajale S."/>
            <person name="Sharma A."/>
        </authorList>
    </citation>
    <scope>NUCLEOTIDE SEQUENCE [LARGE SCALE GENOMIC DNA]</scope>
    <source>
        <strain evidence="11">LS1_29</strain>
    </source>
</reference>
<comment type="similarity">
    <text evidence="7">Belongs to the binding-protein-dependent transport system permease family.</text>
</comment>
<feature type="transmembrane region" description="Helical" evidence="7">
    <location>
        <begin position="349"/>
        <end position="370"/>
    </location>
</feature>
<dbReference type="Pfam" id="PF00528">
    <property type="entry name" value="BPD_transp_1"/>
    <property type="match status" value="2"/>
</dbReference>
<proteinExistence type="inferred from homology"/>
<dbReference type="Gene3D" id="1.10.3720.10">
    <property type="entry name" value="MetI-like"/>
    <property type="match status" value="2"/>
</dbReference>
<dbReference type="NCBIfam" id="TIGR01097">
    <property type="entry name" value="PhnE"/>
    <property type="match status" value="2"/>
</dbReference>
<feature type="transmembrane region" description="Helical" evidence="7">
    <location>
        <begin position="568"/>
        <end position="592"/>
    </location>
</feature>
<name>A0ABU2H910_9ACTN</name>
<evidence type="ECO:0000259" key="9">
    <source>
        <dbReference type="PROSITE" id="PS50928"/>
    </source>
</evidence>
<feature type="domain" description="ABC transmembrane type-1" evidence="9">
    <location>
        <begin position="406"/>
        <end position="589"/>
    </location>
</feature>
<evidence type="ECO:0000256" key="7">
    <source>
        <dbReference type="RuleBase" id="RU363032"/>
    </source>
</evidence>
<keyword evidence="11" id="KW-1185">Reference proteome</keyword>
<feature type="transmembrane region" description="Helical" evidence="7">
    <location>
        <begin position="101"/>
        <end position="124"/>
    </location>
</feature>
<keyword evidence="3" id="KW-1003">Cell membrane</keyword>
<dbReference type="PANTHER" id="PTHR30043">
    <property type="entry name" value="PHOSPHONATES TRANSPORT SYSTEM PERMEASE PROTEIN"/>
    <property type="match status" value="1"/>
</dbReference>
<evidence type="ECO:0000256" key="5">
    <source>
        <dbReference type="ARBA" id="ARBA00022989"/>
    </source>
</evidence>
<evidence type="ECO:0000256" key="2">
    <source>
        <dbReference type="ARBA" id="ARBA00022448"/>
    </source>
</evidence>
<evidence type="ECO:0000313" key="11">
    <source>
        <dbReference type="Proteomes" id="UP001250214"/>
    </source>
</evidence>
<feature type="transmembrane region" description="Helical" evidence="7">
    <location>
        <begin position="541"/>
        <end position="561"/>
    </location>
</feature>
<feature type="region of interest" description="Disordered" evidence="8">
    <location>
        <begin position="1"/>
        <end position="34"/>
    </location>
</feature>
<dbReference type="PANTHER" id="PTHR30043:SF1">
    <property type="entry name" value="ABC TRANSPORT SYSTEM PERMEASE PROTEIN P69"/>
    <property type="match status" value="1"/>
</dbReference>
<dbReference type="InterPro" id="IPR005769">
    <property type="entry name" value="PhnE/PtxC"/>
</dbReference>
<dbReference type="SUPFAM" id="SSF161098">
    <property type="entry name" value="MetI-like"/>
    <property type="match status" value="2"/>
</dbReference>
<feature type="domain" description="ABC transmembrane type-1" evidence="9">
    <location>
        <begin position="97"/>
        <end position="280"/>
    </location>
</feature>
<evidence type="ECO:0000313" key="10">
    <source>
        <dbReference type="EMBL" id="MDS1271335.1"/>
    </source>
</evidence>
<accession>A0ABU2H910</accession>
<feature type="transmembrane region" description="Helical" evidence="7">
    <location>
        <begin position="448"/>
        <end position="470"/>
    </location>
</feature>
<gene>
    <name evidence="10" type="primary">phnE</name>
    <name evidence="10" type="ORF">RIF23_13615</name>
</gene>
<evidence type="ECO:0000256" key="3">
    <source>
        <dbReference type="ARBA" id="ARBA00022475"/>
    </source>
</evidence>
<evidence type="ECO:0000256" key="4">
    <source>
        <dbReference type="ARBA" id="ARBA00022692"/>
    </source>
</evidence>
<sequence length="600" mass="61987">MTQATRAPGSTGAGQPEHPQPHPPGPLAPRRTLATPRPNTVAAALAVVALLAAGVWSLVELRINAATLLDSADNAADFLGRMLPLDFPPAAEIAGLVGETLAIVIAATLLSVLLSVPVAIWAAANTTPNPSVRYAARALIVISRAIPDLVLAIVFLRIFGLGALTGVLAMGLHSVGMVAKLYADAVEQIDEGPRTAIRATGAGRRQELRAGVIPQVVPAFVATAMHRLDINLRISVLLGFVGVGGIGLAISQALEIMDYQRGMALALVVLVLCVAMELISGAVRRAVLGPAAAGAAPTGLTGFLSRTVRPRRRTGEPQRPSPRGGDPRADSAAALRVGRTRPPWTARRVLRTGYVAIALGVVAAALLPVARELSGIAGAGADAVDALQRFWPPEHGGILPALLDALLVTVQIALAATLLGAILALPVGVLAARNVAPNARIAQTLRMFIVFVRGVPELILAIVFVVMIGLGPVAGTLALAIGAVGLLGKLVADSVEEVDPGSEQALRTTGASRTQVFFGATLPQALPAFVAHLLYQLDVNIRSATLLGIVGAGGIGFYLLNAARVLEFGVVTFIVLLLFAVVMAVEVLAMWLRRSVGAAR</sequence>
<evidence type="ECO:0000256" key="6">
    <source>
        <dbReference type="ARBA" id="ARBA00023136"/>
    </source>
</evidence>
<comment type="caution">
    <text evidence="10">The sequence shown here is derived from an EMBL/GenBank/DDBJ whole genome shotgun (WGS) entry which is preliminary data.</text>
</comment>
<organism evidence="10 11">
    <name type="scientific">Lipingzhangella rawalii</name>
    <dbReference type="NCBI Taxonomy" id="2055835"/>
    <lineage>
        <taxon>Bacteria</taxon>
        <taxon>Bacillati</taxon>
        <taxon>Actinomycetota</taxon>
        <taxon>Actinomycetes</taxon>
        <taxon>Streptosporangiales</taxon>
        <taxon>Nocardiopsidaceae</taxon>
        <taxon>Lipingzhangella</taxon>
    </lineage>
</organism>
<dbReference type="InterPro" id="IPR000515">
    <property type="entry name" value="MetI-like"/>
</dbReference>
<dbReference type="CDD" id="cd06261">
    <property type="entry name" value="TM_PBP2"/>
    <property type="match status" value="2"/>
</dbReference>
<dbReference type="Proteomes" id="UP001250214">
    <property type="component" value="Unassembled WGS sequence"/>
</dbReference>